<dbReference type="GO" id="GO:0004519">
    <property type="term" value="F:endonuclease activity"/>
    <property type="evidence" value="ECO:0007669"/>
    <property type="project" value="UniProtKB-KW"/>
</dbReference>
<evidence type="ECO:0000259" key="2">
    <source>
        <dbReference type="Pfam" id="PF13392"/>
    </source>
</evidence>
<keyword evidence="3" id="KW-0540">Nuclease</keyword>
<sequence length="166" mass="19559">MITQERLKELLEYNPDTGIFIWKVSRGPIKKGSIAGSKNSKGYWRIQVLGKEYLAHRLAFIWMTGSCPDRVDHENRIYDDLKWDNLRSATNSQNQANKGKNPGNTSGYKNVYWRENRKRWIVVVQKDGQKYRNGSYEHIQDAINAANDLRKNLYGEFAYYEEYRND</sequence>
<dbReference type="InterPro" id="IPR003615">
    <property type="entry name" value="HNH_nuc"/>
</dbReference>
<evidence type="ECO:0000256" key="1">
    <source>
        <dbReference type="SAM" id="MobiDB-lite"/>
    </source>
</evidence>
<name>A0A6G8RL45_9CAUD</name>
<dbReference type="GeneID" id="300968037"/>
<proteinExistence type="predicted"/>
<dbReference type="SUPFAM" id="SSF54171">
    <property type="entry name" value="DNA-binding domain"/>
    <property type="match status" value="1"/>
</dbReference>
<dbReference type="InterPro" id="IPR044925">
    <property type="entry name" value="His-Me_finger_sf"/>
</dbReference>
<evidence type="ECO:0000313" key="4">
    <source>
        <dbReference type="Proteomes" id="UP000502668"/>
    </source>
</evidence>
<reference evidence="4" key="1">
    <citation type="submission" date="2020-02" db="EMBL/GenBank/DDBJ databases">
        <authorList>
            <person name="Olsen N.S."/>
            <person name="Forero-Junco L."/>
            <person name="Kot W."/>
            <person name="Hansen L.H."/>
        </authorList>
    </citation>
    <scope>NUCLEOTIDE SEQUENCE [LARGE SCALE GENOMIC DNA]</scope>
</reference>
<gene>
    <name evidence="3" type="ORF">rutana_144</name>
</gene>
<dbReference type="Proteomes" id="UP000502668">
    <property type="component" value="Segment"/>
</dbReference>
<dbReference type="InterPro" id="IPR016177">
    <property type="entry name" value="DNA-bd_dom_sf"/>
</dbReference>
<keyword evidence="4" id="KW-1185">Reference proteome</keyword>
<dbReference type="SUPFAM" id="SSF54060">
    <property type="entry name" value="His-Me finger endonucleases"/>
    <property type="match status" value="1"/>
</dbReference>
<feature type="region of interest" description="Disordered" evidence="1">
    <location>
        <begin position="89"/>
        <end position="108"/>
    </location>
</feature>
<protein>
    <submittedName>
        <fullName evidence="3">Homing endonuclease</fullName>
    </submittedName>
</protein>
<dbReference type="EMBL" id="MT074468">
    <property type="protein sequence ID" value="QIO02126.1"/>
    <property type="molecule type" value="Genomic_DNA"/>
</dbReference>
<dbReference type="GO" id="GO:0003677">
    <property type="term" value="F:DNA binding"/>
    <property type="evidence" value="ECO:0007669"/>
    <property type="project" value="InterPro"/>
</dbReference>
<feature type="domain" description="HNH nuclease" evidence="2">
    <location>
        <begin position="53"/>
        <end position="95"/>
    </location>
</feature>
<organism evidence="3 4">
    <name type="scientific">Salmonella phage rutana</name>
    <dbReference type="NCBI Taxonomy" id="2713318"/>
    <lineage>
        <taxon>Viruses</taxon>
        <taxon>Duplodnaviria</taxon>
        <taxon>Heunggongvirae</taxon>
        <taxon>Uroviricota</taxon>
        <taxon>Caudoviricetes</taxon>
        <taxon>Demerecviridae</taxon>
        <taxon>Markadamsvirinae</taxon>
        <taxon>Epseptimavirus</taxon>
        <taxon>Epseptimavirus rutana</taxon>
    </lineage>
</organism>
<accession>A0A6G8RL45</accession>
<dbReference type="Pfam" id="PF13392">
    <property type="entry name" value="HNH_3"/>
    <property type="match status" value="1"/>
</dbReference>
<dbReference type="Gene3D" id="3.90.75.20">
    <property type="match status" value="1"/>
</dbReference>
<keyword evidence="3" id="KW-0378">Hydrolase</keyword>
<dbReference type="RefSeq" id="YP_011712881.1">
    <property type="nucleotide sequence ID" value="NC_102113.1"/>
</dbReference>
<keyword evidence="3" id="KW-0255">Endonuclease</keyword>
<evidence type="ECO:0000313" key="3">
    <source>
        <dbReference type="EMBL" id="QIO02126.1"/>
    </source>
</evidence>